<evidence type="ECO:0000313" key="13">
    <source>
        <dbReference type="Proteomes" id="UP001165065"/>
    </source>
</evidence>
<evidence type="ECO:0000256" key="10">
    <source>
        <dbReference type="RuleBase" id="RU364033"/>
    </source>
</evidence>
<keyword evidence="13" id="KW-1185">Reference proteome</keyword>
<evidence type="ECO:0000256" key="2">
    <source>
        <dbReference type="ARBA" id="ARBA00004123"/>
    </source>
</evidence>
<keyword evidence="8 10" id="KW-0804">Transcription</keyword>
<dbReference type="PANTHER" id="PTHR20934:SF0">
    <property type="entry name" value="TRANSCRIPTION ELONGATION FACTOR 1 HOMOLOG"/>
    <property type="match status" value="1"/>
</dbReference>
<organism evidence="12 13">
    <name type="scientific">Triparma columacea</name>
    <dbReference type="NCBI Taxonomy" id="722753"/>
    <lineage>
        <taxon>Eukaryota</taxon>
        <taxon>Sar</taxon>
        <taxon>Stramenopiles</taxon>
        <taxon>Ochrophyta</taxon>
        <taxon>Bolidophyceae</taxon>
        <taxon>Parmales</taxon>
        <taxon>Triparmaceae</taxon>
        <taxon>Triparma</taxon>
    </lineage>
</organism>
<proteinExistence type="inferred from homology"/>
<dbReference type="GO" id="GO:0008270">
    <property type="term" value="F:zinc ion binding"/>
    <property type="evidence" value="ECO:0007669"/>
    <property type="project" value="UniProtKB-KW"/>
</dbReference>
<dbReference type="InterPro" id="IPR038567">
    <property type="entry name" value="T_Elf1_sf"/>
</dbReference>
<comment type="subcellular location">
    <subcellularLocation>
        <location evidence="2 10">Nucleus</location>
    </subcellularLocation>
</comment>
<dbReference type="FunFam" id="2.20.25.190:FF:000001">
    <property type="entry name" value="Transcription elongation factor 1 homolog"/>
    <property type="match status" value="1"/>
</dbReference>
<evidence type="ECO:0000256" key="11">
    <source>
        <dbReference type="SAM" id="MobiDB-lite"/>
    </source>
</evidence>
<evidence type="ECO:0000256" key="8">
    <source>
        <dbReference type="ARBA" id="ARBA00023163"/>
    </source>
</evidence>
<dbReference type="OrthoDB" id="445983at2759"/>
<feature type="compositionally biased region" description="Low complexity" evidence="11">
    <location>
        <begin position="94"/>
        <end position="107"/>
    </location>
</feature>
<protein>
    <recommendedName>
        <fullName evidence="10">Transcription elongation factor 1 homolog</fullName>
    </recommendedName>
</protein>
<accession>A0A9W7G096</accession>
<dbReference type="GO" id="GO:0006368">
    <property type="term" value="P:transcription elongation by RNA polymerase II"/>
    <property type="evidence" value="ECO:0007669"/>
    <property type="project" value="TreeGrafter"/>
</dbReference>
<dbReference type="InterPro" id="IPR007808">
    <property type="entry name" value="Elf1"/>
</dbReference>
<keyword evidence="6 10" id="KW-0862">Zinc</keyword>
<feature type="compositionally biased region" description="Basic and acidic residues" evidence="11">
    <location>
        <begin position="130"/>
        <end position="148"/>
    </location>
</feature>
<dbReference type="Pfam" id="PF05129">
    <property type="entry name" value="Zn_ribbon_Elf1"/>
    <property type="match status" value="1"/>
</dbReference>
<keyword evidence="5 10" id="KW-0863">Zinc-finger</keyword>
<evidence type="ECO:0000313" key="12">
    <source>
        <dbReference type="EMBL" id="GMI27033.1"/>
    </source>
</evidence>
<dbReference type="GO" id="GO:0008023">
    <property type="term" value="C:transcription elongation factor complex"/>
    <property type="evidence" value="ECO:0007669"/>
    <property type="project" value="TreeGrafter"/>
</dbReference>
<dbReference type="GO" id="GO:0000993">
    <property type="term" value="F:RNA polymerase II complex binding"/>
    <property type="evidence" value="ECO:0007669"/>
    <property type="project" value="TreeGrafter"/>
</dbReference>
<gene>
    <name evidence="12" type="ORF">TrCOL_g6184</name>
</gene>
<dbReference type="SUPFAM" id="SSF57783">
    <property type="entry name" value="Zinc beta-ribbon"/>
    <property type="match status" value="1"/>
</dbReference>
<dbReference type="EMBL" id="BRYA01000638">
    <property type="protein sequence ID" value="GMI27033.1"/>
    <property type="molecule type" value="Genomic_DNA"/>
</dbReference>
<feature type="region of interest" description="Disordered" evidence="11">
    <location>
        <begin position="86"/>
        <end position="159"/>
    </location>
</feature>
<evidence type="ECO:0000256" key="5">
    <source>
        <dbReference type="ARBA" id="ARBA00022771"/>
    </source>
</evidence>
<keyword evidence="4 10" id="KW-0479">Metal-binding</keyword>
<dbReference type="PANTHER" id="PTHR20934">
    <property type="entry name" value="TRANSCRIPTION ELONGATION FACTOR 1 HOMOLOG"/>
    <property type="match status" value="1"/>
</dbReference>
<comment type="similarity">
    <text evidence="3 10">Belongs to the ELOF1 family.</text>
</comment>
<dbReference type="Gene3D" id="2.20.25.190">
    <property type="match status" value="1"/>
</dbReference>
<keyword evidence="9 10" id="KW-0539">Nucleus</keyword>
<evidence type="ECO:0000256" key="4">
    <source>
        <dbReference type="ARBA" id="ARBA00022723"/>
    </source>
</evidence>
<comment type="function">
    <text evidence="1 10">Transcription elongation factor implicated in the maintenance of proper chromatin structure in actively transcribed regions.</text>
</comment>
<keyword evidence="7 10" id="KW-0805">Transcription regulation</keyword>
<dbReference type="Proteomes" id="UP001165065">
    <property type="component" value="Unassembled WGS sequence"/>
</dbReference>
<name>A0A9W7G096_9STRA</name>
<evidence type="ECO:0000256" key="1">
    <source>
        <dbReference type="ARBA" id="ARBA00003357"/>
    </source>
</evidence>
<sequence length="159" mass="17549">MGRRAKKQKVQTKKRPEVAKKFKCPFCNHDESVECKMKMSEGIGQLTCRVCGASYKMTISYLSEPIDVFYEWLDDCEAAAEQDDGRVETLMQHSNSNSNQGAANNKSISTTGGGDSDAEEERELLAAGYTKEELAKEAEKEAGQKRTATDLGFSDSDSD</sequence>
<evidence type="ECO:0000256" key="3">
    <source>
        <dbReference type="ARBA" id="ARBA00009730"/>
    </source>
</evidence>
<evidence type="ECO:0000256" key="6">
    <source>
        <dbReference type="ARBA" id="ARBA00022833"/>
    </source>
</evidence>
<reference evidence="13" key="1">
    <citation type="journal article" date="2023" name="Commun. Biol.">
        <title>Genome analysis of Parmales, the sister group of diatoms, reveals the evolutionary specialization of diatoms from phago-mixotrophs to photoautotrophs.</title>
        <authorList>
            <person name="Ban H."/>
            <person name="Sato S."/>
            <person name="Yoshikawa S."/>
            <person name="Yamada K."/>
            <person name="Nakamura Y."/>
            <person name="Ichinomiya M."/>
            <person name="Sato N."/>
            <person name="Blanc-Mathieu R."/>
            <person name="Endo H."/>
            <person name="Kuwata A."/>
            <person name="Ogata H."/>
        </authorList>
    </citation>
    <scope>NUCLEOTIDE SEQUENCE [LARGE SCALE GENOMIC DNA]</scope>
</reference>
<comment type="caution">
    <text evidence="12">The sequence shown here is derived from an EMBL/GenBank/DDBJ whole genome shotgun (WGS) entry which is preliminary data.</text>
</comment>
<evidence type="ECO:0000256" key="7">
    <source>
        <dbReference type="ARBA" id="ARBA00023015"/>
    </source>
</evidence>
<dbReference type="AlphaFoldDB" id="A0A9W7G096"/>
<evidence type="ECO:0000256" key="9">
    <source>
        <dbReference type="ARBA" id="ARBA00023242"/>
    </source>
</evidence>